<organism evidence="1 2">
    <name type="scientific">Sulfitobacter donghicola DSW-25 = KCTC 12864 = JCM 14565</name>
    <dbReference type="NCBI Taxonomy" id="1300350"/>
    <lineage>
        <taxon>Bacteria</taxon>
        <taxon>Pseudomonadati</taxon>
        <taxon>Pseudomonadota</taxon>
        <taxon>Alphaproteobacteria</taxon>
        <taxon>Rhodobacterales</taxon>
        <taxon>Roseobacteraceae</taxon>
        <taxon>Sulfitobacter</taxon>
    </lineage>
</organism>
<dbReference type="AlphaFoldDB" id="A0A073ILD9"/>
<reference evidence="1 2" key="1">
    <citation type="submission" date="2014-01" db="EMBL/GenBank/DDBJ databases">
        <title>Sulfitobacter donghicola JCM 14565 Genome Sequencing.</title>
        <authorList>
            <person name="Lai Q."/>
            <person name="Hong Z."/>
        </authorList>
    </citation>
    <scope>NUCLEOTIDE SEQUENCE [LARGE SCALE GENOMIC DNA]</scope>
    <source>
        <strain evidence="1 2">JCM 14565</strain>
    </source>
</reference>
<comment type="caution">
    <text evidence="1">The sequence shown here is derived from an EMBL/GenBank/DDBJ whole genome shotgun (WGS) entry which is preliminary data.</text>
</comment>
<protein>
    <submittedName>
        <fullName evidence="1">Uncharacterized protein</fullName>
    </submittedName>
</protein>
<dbReference type="STRING" id="1300350.Z948_472"/>
<name>A0A073ILD9_9RHOB</name>
<accession>A0A073ILD9</accession>
<sequence length="38" mass="4032">MAPEGFCTFEYDAKTAAWAKAALFRRVFSSGASEGVSA</sequence>
<proteinExistence type="predicted"/>
<gene>
    <name evidence="1" type="ORF">DSW25_07715</name>
</gene>
<evidence type="ECO:0000313" key="1">
    <source>
        <dbReference type="EMBL" id="KEJ90326.1"/>
    </source>
</evidence>
<evidence type="ECO:0000313" key="2">
    <source>
        <dbReference type="Proteomes" id="UP000027734"/>
    </source>
</evidence>
<dbReference type="EMBL" id="JAMC01000002">
    <property type="protein sequence ID" value="KEJ90326.1"/>
    <property type="molecule type" value="Genomic_DNA"/>
</dbReference>
<dbReference type="Proteomes" id="UP000027734">
    <property type="component" value="Unassembled WGS sequence"/>
</dbReference>
<keyword evidence="2" id="KW-1185">Reference proteome</keyword>